<proteinExistence type="predicted"/>
<dbReference type="Proteomes" id="UP000280586">
    <property type="component" value="Chromosome"/>
</dbReference>
<protein>
    <submittedName>
        <fullName evidence="2">AHH domain-containing protein</fullName>
    </submittedName>
</protein>
<evidence type="ECO:0000313" key="1">
    <source>
        <dbReference type="EMBL" id="AYE33972.1"/>
    </source>
</evidence>
<reference evidence="1 3" key="1">
    <citation type="submission" date="2017-09" db="EMBL/GenBank/DDBJ databases">
        <authorList>
            <person name="Thomas P."/>
            <person name="Seyboldt C."/>
        </authorList>
    </citation>
    <scope>NUCLEOTIDE SEQUENCE [LARGE SCALE GENOMIC DNA]</scope>
    <source>
        <strain evidence="1 3">DSM 7534</strain>
    </source>
</reference>
<dbReference type="RefSeq" id="WP_120140631.1">
    <property type="nucleotide sequence ID" value="NZ_CP023671.1"/>
</dbReference>
<name>A0A9N7PKF1_CLOSE</name>
<gene>
    <name evidence="1" type="ORF">CP523_05550</name>
    <name evidence="2" type="ORF">NH397_13805</name>
</gene>
<evidence type="ECO:0000313" key="3">
    <source>
        <dbReference type="Proteomes" id="UP000280586"/>
    </source>
</evidence>
<sequence>MGYLPEIANKIKNGERVEKIVDSIRGAKGAAEAVSKLKYTLKYSIDELAFQIKKVVSLGDVTVVELGNGITYAIRETDDVAEAARPAYREVIQGIWKYSGKTADEIADFYFSKVANKTKVSGKFSGSASDILRAELKDAGVITPPYKHQAHHIIPEGMDVPELNEVRAIMQRYGVDLNSASNGVFLPDAPDLPYAGSETVHRGSHTADYARYVAKAIIDVKPQSADDIVDVLNNLRKKLLNGTLKLNSL</sequence>
<dbReference type="EMBL" id="CP023671">
    <property type="protein sequence ID" value="AYE33972.1"/>
    <property type="molecule type" value="Genomic_DNA"/>
</dbReference>
<accession>A0A9N7PKF1</accession>
<reference evidence="2" key="2">
    <citation type="submission" date="2022-06" db="EMBL/GenBank/DDBJ databases">
        <authorList>
            <person name="Holder M.E."/>
            <person name="Ajami N.J."/>
            <person name="Petrosino J.F."/>
        </authorList>
    </citation>
    <scope>NUCLEOTIDE SEQUENCE</scope>
    <source>
        <strain evidence="2">RMA 8861</strain>
    </source>
</reference>
<evidence type="ECO:0000313" key="4">
    <source>
        <dbReference type="Proteomes" id="UP001055437"/>
    </source>
</evidence>
<organism evidence="1 3">
    <name type="scientific">Clostridium septicum</name>
    <dbReference type="NCBI Taxonomy" id="1504"/>
    <lineage>
        <taxon>Bacteria</taxon>
        <taxon>Bacillati</taxon>
        <taxon>Bacillota</taxon>
        <taxon>Clostridia</taxon>
        <taxon>Eubacteriales</taxon>
        <taxon>Clostridiaceae</taxon>
        <taxon>Clostridium</taxon>
    </lineage>
</organism>
<keyword evidence="4" id="KW-1185">Reference proteome</keyword>
<dbReference type="GeneID" id="303560139"/>
<dbReference type="InterPro" id="IPR032871">
    <property type="entry name" value="AHH_dom_containing"/>
</dbReference>
<dbReference type="Proteomes" id="UP001055437">
    <property type="component" value="Chromosome"/>
</dbReference>
<dbReference type="EMBL" id="CP099799">
    <property type="protein sequence ID" value="USS00543.1"/>
    <property type="molecule type" value="Genomic_DNA"/>
</dbReference>
<dbReference type="KEGG" id="csep:CP523_05550"/>
<dbReference type="Pfam" id="PF14412">
    <property type="entry name" value="AHH"/>
    <property type="match status" value="1"/>
</dbReference>
<dbReference type="AlphaFoldDB" id="A0A9N7PKF1"/>
<evidence type="ECO:0000313" key="2">
    <source>
        <dbReference type="EMBL" id="USS00543.1"/>
    </source>
</evidence>